<keyword evidence="4" id="KW-0677">Repeat</keyword>
<dbReference type="InterPro" id="IPR007275">
    <property type="entry name" value="YTH_domain"/>
</dbReference>
<dbReference type="Proteomes" id="UP000241890">
    <property type="component" value="Unassembled WGS sequence"/>
</dbReference>
<feature type="domain" description="DCD" evidence="13">
    <location>
        <begin position="507"/>
        <end position="641"/>
    </location>
</feature>
<dbReference type="CDD" id="cd21134">
    <property type="entry name" value="YTH"/>
    <property type="match status" value="1"/>
</dbReference>
<feature type="domain" description="C3H1-type" evidence="11">
    <location>
        <begin position="98"/>
        <end position="125"/>
    </location>
</feature>
<keyword evidence="5 9" id="KW-0863">Zinc-finger</keyword>
<dbReference type="PANTHER" id="PTHR23102">
    <property type="entry name" value="CLEAVAGE AND POLYADENYLATION SPECIFICITY FACTOR SUBUNIT 4-RELATED"/>
    <property type="match status" value="1"/>
</dbReference>
<dbReference type="PROSITE" id="PS51222">
    <property type="entry name" value="DCD"/>
    <property type="match status" value="1"/>
</dbReference>
<feature type="domain" description="C3H1-type" evidence="11">
    <location>
        <begin position="46"/>
        <end position="73"/>
    </location>
</feature>
<gene>
    <name evidence="14" type="ORF">FCC1311_052802</name>
</gene>
<dbReference type="Gene3D" id="4.10.1000.10">
    <property type="entry name" value="Zinc finger, CCCH-type"/>
    <property type="match status" value="2"/>
</dbReference>
<keyword evidence="3 9" id="KW-0479">Metal-binding</keyword>
<comment type="subcellular location">
    <subcellularLocation>
        <location evidence="1">Nucleus</location>
    </subcellularLocation>
</comment>
<name>A0A2R5GH36_9STRA</name>
<keyword evidence="15" id="KW-1185">Reference proteome</keyword>
<evidence type="ECO:0000256" key="6">
    <source>
        <dbReference type="ARBA" id="ARBA00022833"/>
    </source>
</evidence>
<proteinExistence type="predicted"/>
<dbReference type="Pfam" id="PF10539">
    <property type="entry name" value="Dev_Cell_Death"/>
    <property type="match status" value="1"/>
</dbReference>
<dbReference type="PANTHER" id="PTHR23102:SF24">
    <property type="entry name" value="CLEAVAGE AND POLYADENYLATION SPECIFICITY FACTOR SUBUNIT 4"/>
    <property type="match status" value="1"/>
</dbReference>
<feature type="zinc finger region" description="C3H1-type" evidence="9">
    <location>
        <begin position="46"/>
        <end position="73"/>
    </location>
</feature>
<dbReference type="InterPro" id="IPR004087">
    <property type="entry name" value="KH_dom"/>
</dbReference>
<dbReference type="SUPFAM" id="SSF54791">
    <property type="entry name" value="Eukaryotic type KH-domain (KH-domain type I)"/>
    <property type="match status" value="1"/>
</dbReference>
<dbReference type="InterPro" id="IPR004088">
    <property type="entry name" value="KH_dom_type_1"/>
</dbReference>
<dbReference type="PROSITE" id="PS50103">
    <property type="entry name" value="ZF_C3H1"/>
    <property type="match status" value="3"/>
</dbReference>
<dbReference type="GO" id="GO:0003723">
    <property type="term" value="F:RNA binding"/>
    <property type="evidence" value="ECO:0007669"/>
    <property type="project" value="UniProtKB-KW"/>
</dbReference>
<feature type="zinc finger region" description="C3H1-type" evidence="9">
    <location>
        <begin position="98"/>
        <end position="125"/>
    </location>
</feature>
<keyword evidence="6 9" id="KW-0862">Zinc</keyword>
<dbReference type="Pfam" id="PF00642">
    <property type="entry name" value="zf-CCCH"/>
    <property type="match status" value="1"/>
</dbReference>
<dbReference type="OrthoDB" id="1914176at2759"/>
<dbReference type="AlphaFoldDB" id="A0A2R5GH36"/>
<evidence type="ECO:0000256" key="5">
    <source>
        <dbReference type="ARBA" id="ARBA00022771"/>
    </source>
</evidence>
<dbReference type="SUPFAM" id="SSF90229">
    <property type="entry name" value="CCCH zinc finger"/>
    <property type="match status" value="2"/>
</dbReference>
<organism evidence="14 15">
    <name type="scientific">Hondaea fermentalgiana</name>
    <dbReference type="NCBI Taxonomy" id="2315210"/>
    <lineage>
        <taxon>Eukaryota</taxon>
        <taxon>Sar</taxon>
        <taxon>Stramenopiles</taxon>
        <taxon>Bigyra</taxon>
        <taxon>Labyrinthulomycetes</taxon>
        <taxon>Thraustochytrida</taxon>
        <taxon>Thraustochytriidae</taxon>
        <taxon>Hondaea</taxon>
    </lineage>
</organism>
<feature type="region of interest" description="Disordered" evidence="10">
    <location>
        <begin position="768"/>
        <end position="888"/>
    </location>
</feature>
<dbReference type="Gene3D" id="3.30.1370.10">
    <property type="entry name" value="K Homology domain, type 1"/>
    <property type="match status" value="1"/>
</dbReference>
<evidence type="ECO:0000259" key="13">
    <source>
        <dbReference type="PROSITE" id="PS51222"/>
    </source>
</evidence>
<evidence type="ECO:0000256" key="7">
    <source>
        <dbReference type="ARBA" id="ARBA00022884"/>
    </source>
</evidence>
<dbReference type="InterPro" id="IPR036612">
    <property type="entry name" value="KH_dom_type_1_sf"/>
</dbReference>
<feature type="domain" description="C3H1-type" evidence="11">
    <location>
        <begin position="167"/>
        <end position="195"/>
    </location>
</feature>
<evidence type="ECO:0000313" key="15">
    <source>
        <dbReference type="Proteomes" id="UP000241890"/>
    </source>
</evidence>
<keyword evidence="8" id="KW-0539">Nucleus</keyword>
<evidence type="ECO:0000256" key="4">
    <source>
        <dbReference type="ARBA" id="ARBA00022737"/>
    </source>
</evidence>
<feature type="compositionally biased region" description="Basic and acidic residues" evidence="10">
    <location>
        <begin position="813"/>
        <end position="822"/>
    </location>
</feature>
<sequence>MLVLKPDFQRDGADHRMLFDFELDTARSVQNKGGKSEQVVKSREQRYKTVVCRHWVKDLCMKMEDCEYLHELNPSRMPECRWGEKCQVPDCIFKHTKEEDRVECLFYKIGFCRKGQTCHFRHVRHAPEELPEVVPWDEIGDNKMTVMEITSTEDGIEKKTIVQHNENYKVSICKHWKQTGDCPFGQRCHFAHGVQELRQRGGEGEGAERVTPPKTPLDDIVENFQTAGRQAGALINPLDDLGDDLNTPDKEIFQANGELGTPAYVIVRTTSMDHVAASLKYSAWSVLPCFMNQLNRLYDTAPQVYIIFAANDCSQFTGCAIMRSRVEVDLNVPIVDLPPEANNHAFMFKVEWVYTCSLDFTATAFLRVPEPDVKADLPVAMAYECTELPVPEGHALLVMMYRQPHFAVDVSQIGDVKLSVHMEGPDPSLYDAIDEHIEQWTNFEKENPNFRRAVSTRGPNGPGPGGYGGGSGPGGRDTRDAGASSAGSDQVLGPGGVPVAPGSIHIRRPGFVIGCDRERFCHEMVRSGVLAGTYAQKSAMAVIQPGTPLVLLDVQAGKLVGVFEALGAAEEMIEPMLFVGPNDDGESSLPLQVRTRRVMEAPPLNMRQVPATVLVTDGGMASAFTPVEPKQMQQLANLFARAAGAPPTPVPDAAEAAANFPPGISVHDIPDSRNNEIGRSVAVNVPFSQDFKAAHRIIGKGGSNIQRIQNCGVRCIVKALGAPSNQNQGNIVGPFEVLVYSENAENVEQAIHLVYEMANQIIDRFEERMRGRGGGRGPPGRGPPGRGRDGGRDNHRDNMSNNNNNNNHNNRGGPRDFNDRRGQHSPTPSMRDDRSRHPSVAASDRSSDAGRHGGRNGGGGRPRYRDDRGAPRRPIRSRSPMRRDGRNY</sequence>
<evidence type="ECO:0000256" key="8">
    <source>
        <dbReference type="ARBA" id="ARBA00023242"/>
    </source>
</evidence>
<dbReference type="SMART" id="SM00356">
    <property type="entry name" value="ZnF_C3H1"/>
    <property type="match status" value="3"/>
</dbReference>
<accession>A0A2R5GH36</accession>
<dbReference type="GO" id="GO:0008270">
    <property type="term" value="F:zinc ion binding"/>
    <property type="evidence" value="ECO:0007669"/>
    <property type="project" value="UniProtKB-KW"/>
</dbReference>
<dbReference type="FunFam" id="4.10.1000.10:FF:000001">
    <property type="entry name" value="zinc finger CCCH domain-containing protein 15-like"/>
    <property type="match status" value="1"/>
</dbReference>
<dbReference type="PROSITE" id="PS50882">
    <property type="entry name" value="YTH"/>
    <property type="match status" value="1"/>
</dbReference>
<dbReference type="Pfam" id="PF00013">
    <property type="entry name" value="KH_1"/>
    <property type="match status" value="1"/>
</dbReference>
<dbReference type="GO" id="GO:0005634">
    <property type="term" value="C:nucleus"/>
    <property type="evidence" value="ECO:0007669"/>
    <property type="project" value="UniProtKB-SubCell"/>
</dbReference>
<dbReference type="InterPro" id="IPR013989">
    <property type="entry name" value="Dev_and_cell_death_domain"/>
</dbReference>
<reference evidence="14 15" key="1">
    <citation type="submission" date="2017-12" db="EMBL/GenBank/DDBJ databases">
        <title>Sequencing, de novo assembly and annotation of complete genome of a new Thraustochytrid species, strain FCC1311.</title>
        <authorList>
            <person name="Sedici K."/>
            <person name="Godart F."/>
            <person name="Aiese Cigliano R."/>
            <person name="Sanseverino W."/>
            <person name="Barakat M."/>
            <person name="Ortet P."/>
            <person name="Marechal E."/>
            <person name="Cagnac O."/>
            <person name="Amato A."/>
        </authorList>
    </citation>
    <scope>NUCLEOTIDE SEQUENCE [LARGE SCALE GENOMIC DNA]</scope>
</reference>
<evidence type="ECO:0000256" key="3">
    <source>
        <dbReference type="ARBA" id="ARBA00022723"/>
    </source>
</evidence>
<keyword evidence="7" id="KW-0694">RNA-binding</keyword>
<evidence type="ECO:0000256" key="10">
    <source>
        <dbReference type="SAM" id="MobiDB-lite"/>
    </source>
</evidence>
<feature type="zinc finger region" description="C3H1-type" evidence="9">
    <location>
        <begin position="167"/>
        <end position="195"/>
    </location>
</feature>
<dbReference type="InParanoid" id="A0A2R5GH36"/>
<evidence type="ECO:0000259" key="11">
    <source>
        <dbReference type="PROSITE" id="PS50103"/>
    </source>
</evidence>
<dbReference type="GO" id="GO:0006397">
    <property type="term" value="P:mRNA processing"/>
    <property type="evidence" value="ECO:0007669"/>
    <property type="project" value="UniProtKB-KW"/>
</dbReference>
<dbReference type="EMBL" id="BEYU01000052">
    <property type="protein sequence ID" value="GBG29058.1"/>
    <property type="molecule type" value="Genomic_DNA"/>
</dbReference>
<evidence type="ECO:0000259" key="12">
    <source>
        <dbReference type="PROSITE" id="PS50882"/>
    </source>
</evidence>
<evidence type="ECO:0000256" key="1">
    <source>
        <dbReference type="ARBA" id="ARBA00004123"/>
    </source>
</evidence>
<feature type="compositionally biased region" description="Low complexity" evidence="10">
    <location>
        <begin position="799"/>
        <end position="811"/>
    </location>
</feature>
<evidence type="ECO:0000256" key="2">
    <source>
        <dbReference type="ARBA" id="ARBA00022664"/>
    </source>
</evidence>
<dbReference type="Gene3D" id="3.10.590.10">
    <property type="entry name" value="ph1033 like domains"/>
    <property type="match status" value="1"/>
</dbReference>
<feature type="compositionally biased region" description="Basic and acidic residues" evidence="10">
    <location>
        <begin position="786"/>
        <end position="798"/>
    </location>
</feature>
<feature type="domain" description="YTH" evidence="12">
    <location>
        <begin position="262"/>
        <end position="400"/>
    </location>
</feature>
<comment type="caution">
    <text evidence="14">The sequence shown here is derived from an EMBL/GenBank/DDBJ whole genome shotgun (WGS) entry which is preliminary data.</text>
</comment>
<dbReference type="SMART" id="SM00767">
    <property type="entry name" value="DCD"/>
    <property type="match status" value="1"/>
</dbReference>
<dbReference type="SMART" id="SM00322">
    <property type="entry name" value="KH"/>
    <property type="match status" value="1"/>
</dbReference>
<feature type="compositionally biased region" description="Gly residues" evidence="10">
    <location>
        <begin position="463"/>
        <end position="475"/>
    </location>
</feature>
<evidence type="ECO:0000313" key="14">
    <source>
        <dbReference type="EMBL" id="GBG29058.1"/>
    </source>
</evidence>
<protein>
    <submittedName>
        <fullName evidence="14">mRNA 3'-end-processing protein YTH1</fullName>
    </submittedName>
</protein>
<feature type="compositionally biased region" description="Basic residues" evidence="10">
    <location>
        <begin position="871"/>
        <end position="880"/>
    </location>
</feature>
<dbReference type="InterPro" id="IPR036855">
    <property type="entry name" value="Znf_CCCH_sf"/>
</dbReference>
<dbReference type="InterPro" id="IPR000571">
    <property type="entry name" value="Znf_CCCH"/>
</dbReference>
<dbReference type="Pfam" id="PF04146">
    <property type="entry name" value="YTH"/>
    <property type="match status" value="1"/>
</dbReference>
<evidence type="ECO:0000256" key="9">
    <source>
        <dbReference type="PROSITE-ProRule" id="PRU00723"/>
    </source>
</evidence>
<keyword evidence="2" id="KW-0507">mRNA processing</keyword>
<feature type="region of interest" description="Disordered" evidence="10">
    <location>
        <begin position="444"/>
        <end position="500"/>
    </location>
</feature>
<feature type="compositionally biased region" description="Gly residues" evidence="10">
    <location>
        <begin position="772"/>
        <end position="785"/>
    </location>
</feature>
<dbReference type="InterPro" id="IPR045348">
    <property type="entry name" value="CPSF4/Yth1"/>
</dbReference>